<reference evidence="5" key="1">
    <citation type="submission" date="2025-08" db="UniProtKB">
        <authorList>
            <consortium name="RefSeq"/>
        </authorList>
    </citation>
    <scope>IDENTIFICATION</scope>
    <source>
        <tissue evidence="5">Blood</tissue>
    </source>
</reference>
<proteinExistence type="inferred from homology"/>
<organism evidence="4 5">
    <name type="scientific">Zalophus californianus</name>
    <name type="common">California sealion</name>
    <dbReference type="NCBI Taxonomy" id="9704"/>
    <lineage>
        <taxon>Eukaryota</taxon>
        <taxon>Metazoa</taxon>
        <taxon>Chordata</taxon>
        <taxon>Craniata</taxon>
        <taxon>Vertebrata</taxon>
        <taxon>Euteleostomi</taxon>
        <taxon>Mammalia</taxon>
        <taxon>Eutheria</taxon>
        <taxon>Laurasiatheria</taxon>
        <taxon>Carnivora</taxon>
        <taxon>Caniformia</taxon>
        <taxon>Pinnipedia</taxon>
        <taxon>Otariidae</taxon>
        <taxon>Zalophus</taxon>
    </lineage>
</organism>
<dbReference type="RefSeq" id="XP_035585079.1">
    <property type="nucleotide sequence ID" value="XM_035729186.1"/>
</dbReference>
<dbReference type="AlphaFoldDB" id="A0A6P9FFS5"/>
<keyword evidence="3" id="KW-0687">Ribonucleoprotein</keyword>
<comment type="similarity">
    <text evidence="1">Belongs to the eukaryotic ribosomal protein eS21 family.</text>
</comment>
<dbReference type="Pfam" id="PF01249">
    <property type="entry name" value="Ribosomal_S21e"/>
    <property type="match status" value="1"/>
</dbReference>
<gene>
    <name evidence="5" type="primary">LOC113921832</name>
</gene>
<dbReference type="KEGG" id="zca:113921832"/>
<dbReference type="PANTHER" id="PTHR10442">
    <property type="entry name" value="40S RIBOSOMAL PROTEIN S21"/>
    <property type="match status" value="1"/>
</dbReference>
<dbReference type="GO" id="GO:0005840">
    <property type="term" value="C:ribosome"/>
    <property type="evidence" value="ECO:0007669"/>
    <property type="project" value="UniProtKB-KW"/>
</dbReference>
<evidence type="ECO:0000256" key="2">
    <source>
        <dbReference type="ARBA" id="ARBA00022980"/>
    </source>
</evidence>
<dbReference type="GO" id="GO:1990904">
    <property type="term" value="C:ribonucleoprotein complex"/>
    <property type="evidence" value="ECO:0007669"/>
    <property type="project" value="UniProtKB-KW"/>
</dbReference>
<keyword evidence="4" id="KW-1185">Reference proteome</keyword>
<dbReference type="GO" id="GO:0003735">
    <property type="term" value="F:structural constituent of ribosome"/>
    <property type="evidence" value="ECO:0007669"/>
    <property type="project" value="InterPro"/>
</dbReference>
<dbReference type="Gene3D" id="3.30.1230.20">
    <property type="match status" value="1"/>
</dbReference>
<evidence type="ECO:0000313" key="4">
    <source>
        <dbReference type="Proteomes" id="UP000515165"/>
    </source>
</evidence>
<dbReference type="Proteomes" id="UP000515165">
    <property type="component" value="Chromosome 9"/>
</dbReference>
<keyword evidence="2" id="KW-0689">Ribosomal protein</keyword>
<sequence length="70" mass="7876">MQNDASIFMDLFMPQKYSSSNHIISAKDHASIQKNRAKADKVTGGFNGQFKTYTICGVIRRMGESDDFIL</sequence>
<evidence type="ECO:0000256" key="3">
    <source>
        <dbReference type="ARBA" id="ARBA00023274"/>
    </source>
</evidence>
<dbReference type="InterPro" id="IPR001931">
    <property type="entry name" value="Ribosomal_eS21"/>
</dbReference>
<dbReference type="GO" id="GO:0006412">
    <property type="term" value="P:translation"/>
    <property type="evidence" value="ECO:0007669"/>
    <property type="project" value="InterPro"/>
</dbReference>
<dbReference type="InterPro" id="IPR038579">
    <property type="entry name" value="Ribosomal_eS21_sf"/>
</dbReference>
<accession>A0A6P9FFS5</accession>
<dbReference type="OrthoDB" id="278325at2759"/>
<name>A0A6P9FFS5_ZALCA</name>
<protein>
    <submittedName>
        <fullName evidence="5">40S ribosomal protein S21-like</fullName>
    </submittedName>
</protein>
<evidence type="ECO:0000313" key="5">
    <source>
        <dbReference type="RefSeq" id="XP_035585079.1"/>
    </source>
</evidence>
<dbReference type="GeneID" id="113921832"/>
<evidence type="ECO:0000256" key="1">
    <source>
        <dbReference type="ARBA" id="ARBA00010228"/>
    </source>
</evidence>